<dbReference type="STRING" id="1079859.SAMN04515674_101453"/>
<gene>
    <name evidence="1" type="ORF">SAMN04515674_101453</name>
</gene>
<evidence type="ECO:0000313" key="1">
    <source>
        <dbReference type="EMBL" id="SFP13178.1"/>
    </source>
</evidence>
<reference evidence="1 2" key="1">
    <citation type="submission" date="2016-10" db="EMBL/GenBank/DDBJ databases">
        <authorList>
            <person name="de Groot N.N."/>
        </authorList>
    </citation>
    <scope>NUCLEOTIDE SEQUENCE [LARGE SCALE GENOMIC DNA]</scope>
    <source>
        <strain evidence="2">E92,LMG 26720,CCM 7988</strain>
    </source>
</reference>
<protein>
    <submittedName>
        <fullName evidence="1">Uncharacterized protein</fullName>
    </submittedName>
</protein>
<proteinExistence type="predicted"/>
<sequence length="75" mass="8260">MIGFSLTQVADCYQIKVSTLKSHAEKSGLSEYLPKVLNYRATIYPQEALLIMRFLGESPKLARLAGVKITAVSLS</sequence>
<dbReference type="AlphaFoldDB" id="A0A1I5MUH6"/>
<name>A0A1I5MUH6_9BACT</name>
<dbReference type="Proteomes" id="UP000199306">
    <property type="component" value="Unassembled WGS sequence"/>
</dbReference>
<keyword evidence="2" id="KW-1185">Reference proteome</keyword>
<evidence type="ECO:0000313" key="2">
    <source>
        <dbReference type="Proteomes" id="UP000199306"/>
    </source>
</evidence>
<accession>A0A1I5MUH6</accession>
<dbReference type="EMBL" id="FOXH01000001">
    <property type="protein sequence ID" value="SFP13178.1"/>
    <property type="molecule type" value="Genomic_DNA"/>
</dbReference>
<organism evidence="1 2">
    <name type="scientific">Pseudarcicella hirudinis</name>
    <dbReference type="NCBI Taxonomy" id="1079859"/>
    <lineage>
        <taxon>Bacteria</taxon>
        <taxon>Pseudomonadati</taxon>
        <taxon>Bacteroidota</taxon>
        <taxon>Cytophagia</taxon>
        <taxon>Cytophagales</taxon>
        <taxon>Flectobacillaceae</taxon>
        <taxon>Pseudarcicella</taxon>
    </lineage>
</organism>
<dbReference type="RefSeq" id="WP_092011409.1">
    <property type="nucleotide sequence ID" value="NZ_FOXH01000001.1"/>
</dbReference>